<feature type="compositionally biased region" description="Low complexity" evidence="1">
    <location>
        <begin position="185"/>
        <end position="198"/>
    </location>
</feature>
<proteinExistence type="predicted"/>
<keyword evidence="2" id="KW-0472">Membrane</keyword>
<dbReference type="Pfam" id="PF11209">
    <property type="entry name" value="LmeA"/>
    <property type="match status" value="1"/>
</dbReference>
<keyword evidence="2" id="KW-1133">Transmembrane helix</keyword>
<dbReference type="NCBIfam" id="NF038021">
    <property type="entry name" value="mannan_LmeA"/>
    <property type="match status" value="1"/>
</dbReference>
<evidence type="ECO:0008006" key="5">
    <source>
        <dbReference type="Google" id="ProtNLM"/>
    </source>
</evidence>
<evidence type="ECO:0000256" key="2">
    <source>
        <dbReference type="SAM" id="Phobius"/>
    </source>
</evidence>
<protein>
    <recommendedName>
        <fullName evidence="5">DUF2993 domain-containing protein</fullName>
    </recommendedName>
</protein>
<feature type="transmembrane region" description="Helical" evidence="2">
    <location>
        <begin position="43"/>
        <end position="69"/>
    </location>
</feature>
<evidence type="ECO:0000313" key="4">
    <source>
        <dbReference type="Proteomes" id="UP000466445"/>
    </source>
</evidence>
<dbReference type="InterPro" id="IPR021373">
    <property type="entry name" value="DUF2993"/>
</dbReference>
<evidence type="ECO:0000313" key="3">
    <source>
        <dbReference type="EMBL" id="BBY57812.1"/>
    </source>
</evidence>
<feature type="region of interest" description="Disordered" evidence="1">
    <location>
        <begin position="179"/>
        <end position="198"/>
    </location>
</feature>
<keyword evidence="2" id="KW-0812">Transmembrane</keyword>
<dbReference type="AlphaFoldDB" id="A0A7I7SLH6"/>
<accession>A0A7I7SLH6</accession>
<keyword evidence="4" id="KW-1185">Reference proteome</keyword>
<dbReference type="Proteomes" id="UP000466445">
    <property type="component" value="Chromosome"/>
</dbReference>
<reference evidence="3 4" key="1">
    <citation type="journal article" date="2019" name="Emerg. Microbes Infect.">
        <title>Comprehensive subspecies identification of 175 nontuberculous mycobacteria species based on 7547 genomic profiles.</title>
        <authorList>
            <person name="Matsumoto Y."/>
            <person name="Kinjo T."/>
            <person name="Motooka D."/>
            <person name="Nabeya D."/>
            <person name="Jung N."/>
            <person name="Uechi K."/>
            <person name="Horii T."/>
            <person name="Iida T."/>
            <person name="Fujita J."/>
            <person name="Nakamura S."/>
        </authorList>
    </citation>
    <scope>NUCLEOTIDE SEQUENCE [LARGE SCALE GENOMIC DNA]</scope>
    <source>
        <strain evidence="3 4">JCM 30395</strain>
    </source>
</reference>
<dbReference type="KEGG" id="msar:MSAR_09480"/>
<name>A0A7I7SLH6_9MYCO</name>
<gene>
    <name evidence="3" type="ORF">MSAR_09480</name>
</gene>
<evidence type="ECO:0000256" key="1">
    <source>
        <dbReference type="SAM" id="MobiDB-lite"/>
    </source>
</evidence>
<dbReference type="EMBL" id="AP022595">
    <property type="protein sequence ID" value="BBY57812.1"/>
    <property type="molecule type" value="Genomic_DNA"/>
</dbReference>
<sequence>MGHITLTPYLLFSRSGGFAPAAKGWRGGMPATAVSQNVQVRKLLITLAATAITVVVGAVGADFGATIYAEYRLARTVRSAAGLSFDPSVAILGFPFIRQAARHHFSEIEIKANGVDHPVVGRASLEATLHNIDLTEASWLIRPDANLPVGKLESRIIIDSGHLGRSMGMKDLMVEAPSKETNDATGGTTESGISGSKGLVFTGTPTKAGIDTPVSVAVDLSTAGLEQTTLVFTATDVQTGPGTADRPVPDDKKAAVLAEFSGSLPGQKLPFGVHPTTVGARGSDIIIEGITEGVTVRLDGFTQS</sequence>
<organism evidence="3 4">
    <name type="scientific">Mycolicibacterium sarraceniae</name>
    <dbReference type="NCBI Taxonomy" id="1534348"/>
    <lineage>
        <taxon>Bacteria</taxon>
        <taxon>Bacillati</taxon>
        <taxon>Actinomycetota</taxon>
        <taxon>Actinomycetes</taxon>
        <taxon>Mycobacteriales</taxon>
        <taxon>Mycobacteriaceae</taxon>
        <taxon>Mycolicibacterium</taxon>
    </lineage>
</organism>